<keyword evidence="3" id="KW-0597">Phosphoprotein</keyword>
<dbReference type="GO" id="GO:0000160">
    <property type="term" value="P:phosphorelay signal transduction system"/>
    <property type="evidence" value="ECO:0007669"/>
    <property type="project" value="UniProtKB-KW"/>
</dbReference>
<proteinExistence type="predicted"/>
<accession>A0AA91DC45</accession>
<evidence type="ECO:0000256" key="1">
    <source>
        <dbReference type="ARBA" id="ARBA00000085"/>
    </source>
</evidence>
<dbReference type="AlphaFoldDB" id="A0AA91DC45"/>
<keyword evidence="5" id="KW-0418">Kinase</keyword>
<dbReference type="GO" id="GO:0004673">
    <property type="term" value="F:protein histidine kinase activity"/>
    <property type="evidence" value="ECO:0007669"/>
    <property type="project" value="UniProtKB-EC"/>
</dbReference>
<evidence type="ECO:0000256" key="6">
    <source>
        <dbReference type="ARBA" id="ARBA00023012"/>
    </source>
</evidence>
<dbReference type="Proteomes" id="UP000077734">
    <property type="component" value="Unassembled WGS sequence"/>
</dbReference>
<protein>
    <recommendedName>
        <fullName evidence="2">histidine kinase</fullName>
        <ecNumber evidence="2">2.7.13.3</ecNumber>
    </recommendedName>
</protein>
<sequence>MAIKNSEVRELHFDVSTGLKTVLGSELITDDEVAIFELVKNSFDAEATQVDLFFGKDRIVIADNGVGMSFDDIENKWLFVAYSSKRLSNRAGDFRDGIAERRHYAGSKGIGRFSSDRLGRSITLQTRTQSDHPNAVHSVMVDWSLFDVDHHKRFDSVGVTYTIQPDGFVVPDIIGPLNNGTVITIENLWREWDREKILKLKSGLAKLINPFGAESDGFRIVIHAPEQEQADNSEKQQAQAKGEELSPNALVNGAVGNFIFSTLREKTTYIEIQIDPSQNTIESILVDRGELIYRIREPNSYPLLQNSGFRCELFFLNQSAKMTFARRMGVPSVQFGSVFLFRNDFRIFPIGEEGDDWYKMDRRKQQGYARFLGTRDVIGRIDVAGTDEHFQEASSRNTGLIETPAVKELQQCFMDHCLKRLERYVVPVTFVDAEDKLTSDVSRLLTDPGRARVATVIAKLVDNSNIELIEYSKRLVGILNERSSQFEASLASLRAIAEKTKDETLFQNIEEAEKRFEELRRSEEAAKRQADEERIAKEAARRLAEEERRAKEEAQERARLAENSAVKFQEKFEEERSRTLFLSSIASLDTDTILNLHHQVTIYAVDIQQQIENFFVKVSGKEMISAHDVLNAFERISLLNQKVMGITRFATKANFRLQSEMIEADLGEYIVQYINDVAKKFNLTPLLINVETDEKGFVQKFKPIDVSVVIDNLISNCKKPNLRARNINFQITHPSKNTIHILVTDNGKGFDEKIEDLDRIFEKGFTTTDGSGLGLYHIRHVLGEMNGTIEASRRQDRTGAVFLIRISK</sequence>
<dbReference type="SUPFAM" id="SSF55874">
    <property type="entry name" value="ATPase domain of HSP90 chaperone/DNA topoisomerase II/histidine kinase"/>
    <property type="match status" value="2"/>
</dbReference>
<evidence type="ECO:0000256" key="2">
    <source>
        <dbReference type="ARBA" id="ARBA00012438"/>
    </source>
</evidence>
<feature type="coiled-coil region" evidence="7">
    <location>
        <begin position="502"/>
        <end position="571"/>
    </location>
</feature>
<evidence type="ECO:0000259" key="8">
    <source>
        <dbReference type="SMART" id="SM00387"/>
    </source>
</evidence>
<gene>
    <name evidence="9" type="ORF">A1356_14355</name>
</gene>
<organism evidence="9 10">
    <name type="scientific">Methylomonas koyamae</name>
    <dbReference type="NCBI Taxonomy" id="702114"/>
    <lineage>
        <taxon>Bacteria</taxon>
        <taxon>Pseudomonadati</taxon>
        <taxon>Pseudomonadota</taxon>
        <taxon>Gammaproteobacteria</taxon>
        <taxon>Methylococcales</taxon>
        <taxon>Methylococcaceae</taxon>
        <taxon>Methylomonas</taxon>
    </lineage>
</organism>
<comment type="catalytic activity">
    <reaction evidence="1">
        <text>ATP + protein L-histidine = ADP + protein N-phospho-L-histidine.</text>
        <dbReference type="EC" id="2.7.13.3"/>
    </reaction>
</comment>
<evidence type="ECO:0000256" key="3">
    <source>
        <dbReference type="ARBA" id="ARBA00022553"/>
    </source>
</evidence>
<dbReference type="InterPro" id="IPR004358">
    <property type="entry name" value="Sig_transdc_His_kin-like_C"/>
</dbReference>
<dbReference type="PANTHER" id="PTHR44936">
    <property type="entry name" value="SENSOR PROTEIN CREC"/>
    <property type="match status" value="1"/>
</dbReference>
<dbReference type="PANTHER" id="PTHR44936:SF9">
    <property type="entry name" value="SENSOR PROTEIN CREC"/>
    <property type="match status" value="1"/>
</dbReference>
<dbReference type="Pfam" id="PF02518">
    <property type="entry name" value="HATPase_c"/>
    <property type="match status" value="1"/>
</dbReference>
<evidence type="ECO:0000256" key="7">
    <source>
        <dbReference type="SAM" id="Coils"/>
    </source>
</evidence>
<dbReference type="EC" id="2.7.13.3" evidence="2"/>
<dbReference type="SMART" id="SM00387">
    <property type="entry name" value="HATPase_c"/>
    <property type="match status" value="1"/>
</dbReference>
<keyword evidence="10" id="KW-1185">Reference proteome</keyword>
<dbReference type="Gene3D" id="3.30.565.10">
    <property type="entry name" value="Histidine kinase-like ATPase, C-terminal domain"/>
    <property type="match status" value="2"/>
</dbReference>
<evidence type="ECO:0000313" key="9">
    <source>
        <dbReference type="EMBL" id="OAI24959.1"/>
    </source>
</evidence>
<keyword evidence="6" id="KW-0902">Two-component regulatory system</keyword>
<dbReference type="InterPro" id="IPR003594">
    <property type="entry name" value="HATPase_dom"/>
</dbReference>
<evidence type="ECO:0000313" key="10">
    <source>
        <dbReference type="Proteomes" id="UP000077734"/>
    </source>
</evidence>
<feature type="domain" description="Histidine kinase/HSP90-like ATPase" evidence="8">
    <location>
        <begin position="701"/>
        <end position="808"/>
    </location>
</feature>
<dbReference type="RefSeq" id="WP_064027903.1">
    <property type="nucleotide sequence ID" value="NZ_LUUL01000084.1"/>
</dbReference>
<evidence type="ECO:0000256" key="4">
    <source>
        <dbReference type="ARBA" id="ARBA00022679"/>
    </source>
</evidence>
<keyword evidence="7" id="KW-0175">Coiled coil</keyword>
<dbReference type="PRINTS" id="PR00344">
    <property type="entry name" value="BCTRLSENSOR"/>
</dbReference>
<comment type="caution">
    <text evidence="9">The sequence shown here is derived from an EMBL/GenBank/DDBJ whole genome shotgun (WGS) entry which is preliminary data.</text>
</comment>
<evidence type="ECO:0000256" key="5">
    <source>
        <dbReference type="ARBA" id="ARBA00022777"/>
    </source>
</evidence>
<dbReference type="Pfam" id="PF13589">
    <property type="entry name" value="HATPase_c_3"/>
    <property type="match status" value="1"/>
</dbReference>
<name>A0AA91DC45_9GAMM</name>
<dbReference type="InterPro" id="IPR050980">
    <property type="entry name" value="2C_sensor_his_kinase"/>
</dbReference>
<reference evidence="9 10" key="1">
    <citation type="submission" date="2016-03" db="EMBL/GenBank/DDBJ databases">
        <authorList>
            <person name="Heylen K."/>
            <person name="De Vos P."/>
            <person name="Vekeman B."/>
        </authorList>
    </citation>
    <scope>NUCLEOTIDE SEQUENCE [LARGE SCALE GENOMIC DNA]</scope>
    <source>
        <strain evidence="9 10">R-49807</strain>
    </source>
</reference>
<dbReference type="EMBL" id="LUUL01000084">
    <property type="protein sequence ID" value="OAI24959.1"/>
    <property type="molecule type" value="Genomic_DNA"/>
</dbReference>
<keyword evidence="4" id="KW-0808">Transferase</keyword>
<dbReference type="InterPro" id="IPR036890">
    <property type="entry name" value="HATPase_C_sf"/>
</dbReference>